<dbReference type="EMBL" id="SSTE01001190">
    <property type="protein sequence ID" value="KAA0065741.1"/>
    <property type="molecule type" value="Genomic_DNA"/>
</dbReference>
<evidence type="ECO:0000256" key="2">
    <source>
        <dbReference type="ARBA" id="ARBA00023163"/>
    </source>
</evidence>
<evidence type="ECO:0000313" key="6">
    <source>
        <dbReference type="EMBL" id="TYK13765.1"/>
    </source>
</evidence>
<evidence type="ECO:0000313" key="7">
    <source>
        <dbReference type="Proteomes" id="UP000321393"/>
    </source>
</evidence>
<name>A0A5A7VJ83_CUCMM</name>
<reference evidence="7 8" key="1">
    <citation type="submission" date="2019-08" db="EMBL/GenBank/DDBJ databases">
        <title>Draft genome sequences of two oriental melons (Cucumis melo L. var makuwa).</title>
        <authorList>
            <person name="Kwon S.-Y."/>
        </authorList>
    </citation>
    <scope>NUCLEOTIDE SEQUENCE [LARGE SCALE GENOMIC DNA]</scope>
    <source>
        <strain evidence="8">cv. Chang Bougi</strain>
        <strain evidence="7">cv. SW 3</strain>
        <tissue evidence="5">Leaf</tissue>
    </source>
</reference>
<dbReference type="GO" id="GO:0005666">
    <property type="term" value="C:RNA polymerase III complex"/>
    <property type="evidence" value="ECO:0007669"/>
    <property type="project" value="TreeGrafter"/>
</dbReference>
<dbReference type="InterPro" id="IPR011263">
    <property type="entry name" value="DNA-dir_RNA_pol_RpoA/D/Rpb3"/>
</dbReference>
<dbReference type="PANTHER" id="PTHR11800:SF13">
    <property type="entry name" value="DNA-DIRECTED RNA POLYMERASES I AND III SUBUNIT RPAC1"/>
    <property type="match status" value="1"/>
</dbReference>
<protein>
    <submittedName>
        <fullName evidence="5">DNA-directed RNA polymerases I and III subunit RPAC1</fullName>
    </submittedName>
</protein>
<evidence type="ECO:0000256" key="3">
    <source>
        <dbReference type="SAM" id="Phobius"/>
    </source>
</evidence>
<dbReference type="EMBL" id="SSTD01009754">
    <property type="protein sequence ID" value="TYK13765.1"/>
    <property type="molecule type" value="Genomic_DNA"/>
</dbReference>
<dbReference type="GO" id="GO:0005736">
    <property type="term" value="C:RNA polymerase I complex"/>
    <property type="evidence" value="ECO:0007669"/>
    <property type="project" value="TreeGrafter"/>
</dbReference>
<dbReference type="Gene3D" id="3.30.1360.10">
    <property type="entry name" value="RNA polymerase, RBP11-like subunit"/>
    <property type="match status" value="1"/>
</dbReference>
<organism evidence="5 7">
    <name type="scientific">Cucumis melo var. makuwa</name>
    <name type="common">Oriental melon</name>
    <dbReference type="NCBI Taxonomy" id="1194695"/>
    <lineage>
        <taxon>Eukaryota</taxon>
        <taxon>Viridiplantae</taxon>
        <taxon>Streptophyta</taxon>
        <taxon>Embryophyta</taxon>
        <taxon>Tracheophyta</taxon>
        <taxon>Spermatophyta</taxon>
        <taxon>Magnoliopsida</taxon>
        <taxon>eudicotyledons</taxon>
        <taxon>Gunneridae</taxon>
        <taxon>Pentapetalae</taxon>
        <taxon>rosids</taxon>
        <taxon>fabids</taxon>
        <taxon>Cucurbitales</taxon>
        <taxon>Cucurbitaceae</taxon>
        <taxon>Benincaseae</taxon>
        <taxon>Cucumis</taxon>
    </lineage>
</organism>
<dbReference type="GO" id="GO:0046983">
    <property type="term" value="F:protein dimerization activity"/>
    <property type="evidence" value="ECO:0007669"/>
    <property type="project" value="InterPro"/>
</dbReference>
<evidence type="ECO:0000313" key="5">
    <source>
        <dbReference type="EMBL" id="KAA0065741.1"/>
    </source>
</evidence>
<feature type="domain" description="DNA-directed RNA polymerase RpoA/D/Rpb3-type" evidence="4">
    <location>
        <begin position="96"/>
        <end position="264"/>
    </location>
</feature>
<accession>A0A5A7VJ83</accession>
<dbReference type="InterPro" id="IPR036603">
    <property type="entry name" value="RBP11-like"/>
</dbReference>
<evidence type="ECO:0000256" key="1">
    <source>
        <dbReference type="ARBA" id="ARBA00022478"/>
    </source>
</evidence>
<dbReference type="STRING" id="1194695.A0A5A7VJ83"/>
<keyword evidence="3" id="KW-0472">Membrane</keyword>
<proteinExistence type="predicted"/>
<keyword evidence="3" id="KW-0812">Transmembrane</keyword>
<dbReference type="PANTHER" id="PTHR11800">
    <property type="entry name" value="DNA-DIRECTED RNA POLYMERASE"/>
    <property type="match status" value="1"/>
</dbReference>
<dbReference type="GO" id="GO:0003899">
    <property type="term" value="F:DNA-directed RNA polymerase activity"/>
    <property type="evidence" value="ECO:0007669"/>
    <property type="project" value="InterPro"/>
</dbReference>
<dbReference type="GO" id="GO:0006351">
    <property type="term" value="P:DNA-templated transcription"/>
    <property type="evidence" value="ECO:0007669"/>
    <property type="project" value="InterPro"/>
</dbReference>
<dbReference type="Proteomes" id="UP000321947">
    <property type="component" value="Unassembled WGS sequence"/>
</dbReference>
<feature type="transmembrane region" description="Helical" evidence="3">
    <location>
        <begin position="91"/>
        <end position="111"/>
    </location>
</feature>
<keyword evidence="1 5" id="KW-0240">DNA-directed RNA polymerase</keyword>
<keyword evidence="3" id="KW-1133">Transmembrane helix</keyword>
<evidence type="ECO:0000259" key="4">
    <source>
        <dbReference type="SMART" id="SM00662"/>
    </source>
</evidence>
<sequence>MDRLVRKRTSLVNMLCWKAEEGFDHLFWDCYYARAVWSSFFQEFSVNFVSFRSVRATIEEDIWGERNEWDFRGWERELSKMWSLTRLHFSFGLRFRSTFGIILLVAFYLVGPPYAGWVHECKQGTMDVASYFNKLSLIWQGWTSVERLAEIAPGEVWFEEDCTSATNLVTLSGIDSAAFNAKFSSSNSEKSNGSKKRATVARPRACTLCRECIRGDAWEKRVALRRVKDHFIFKIESTGALPPNVLFTEAVKILEDKCERLIAELS</sequence>
<dbReference type="SMART" id="SM00662">
    <property type="entry name" value="RPOLD"/>
    <property type="match status" value="1"/>
</dbReference>
<dbReference type="SUPFAM" id="SSF55257">
    <property type="entry name" value="RBP11-like subunits of RNA polymerase"/>
    <property type="match status" value="1"/>
</dbReference>
<dbReference type="AlphaFoldDB" id="A0A5A7VJ83"/>
<dbReference type="InterPro" id="IPR050518">
    <property type="entry name" value="Rpo3/RPB3_RNA_Pol_subunit"/>
</dbReference>
<comment type="caution">
    <text evidence="5">The sequence shown here is derived from an EMBL/GenBank/DDBJ whole genome shotgun (WGS) entry which is preliminary data.</text>
</comment>
<evidence type="ECO:0000313" key="8">
    <source>
        <dbReference type="Proteomes" id="UP000321947"/>
    </source>
</evidence>
<dbReference type="Pfam" id="PF01193">
    <property type="entry name" value="RNA_pol_L"/>
    <property type="match status" value="1"/>
</dbReference>
<dbReference type="OrthoDB" id="270173at2759"/>
<gene>
    <name evidence="6" type="ORF">E5676_scaffold488G00260</name>
    <name evidence="5" type="ORF">E6C27_scaffold37G00310</name>
</gene>
<dbReference type="Proteomes" id="UP000321393">
    <property type="component" value="Unassembled WGS sequence"/>
</dbReference>
<keyword evidence="2" id="KW-0804">Transcription</keyword>